<evidence type="ECO:0000313" key="2">
    <source>
        <dbReference type="Proteomes" id="UP000321863"/>
    </source>
</evidence>
<sequence length="195" mass="22347">MYGKDLKGAGFNHYIHQPKTSFKVYDSEGDYIGKMKVEAYELITNPDNGEQGVHLQVSFTSTSDKYKDYKWVQTVATNGPDARSQDFHIYNDRSLPDENTSPFYYAKRDYERFGSLIREGNRYTFTDSPTRSRPTTTTTTTVGWRAELSLVGFNSSGAHAVHTLYYGFNLYPSGHSLAMPLTSIQYPNRYPWLKK</sequence>
<proteinExistence type="predicted"/>
<dbReference type="RefSeq" id="WP_146943063.1">
    <property type="nucleotide sequence ID" value="NZ_BJYJ01000022.1"/>
</dbReference>
<protein>
    <submittedName>
        <fullName evidence="1">Uncharacterized protein</fullName>
    </submittedName>
</protein>
<organism evidence="1 2">
    <name type="scientific">Chryseobacterium hagamense</name>
    <dbReference type="NCBI Taxonomy" id="395935"/>
    <lineage>
        <taxon>Bacteria</taxon>
        <taxon>Pseudomonadati</taxon>
        <taxon>Bacteroidota</taxon>
        <taxon>Flavobacteriia</taxon>
        <taxon>Flavobacteriales</taxon>
        <taxon>Weeksellaceae</taxon>
        <taxon>Chryseobacterium group</taxon>
        <taxon>Chryseobacterium</taxon>
    </lineage>
</organism>
<dbReference type="EMBL" id="BJYJ01000022">
    <property type="protein sequence ID" value="GEN77361.1"/>
    <property type="molecule type" value="Genomic_DNA"/>
</dbReference>
<reference evidence="1 2" key="1">
    <citation type="submission" date="2019-07" db="EMBL/GenBank/DDBJ databases">
        <title>Whole genome shotgun sequence of Chryseobacterium hagamense NBRC 105253.</title>
        <authorList>
            <person name="Hosoyama A."/>
            <person name="Uohara A."/>
            <person name="Ohji S."/>
            <person name="Ichikawa N."/>
        </authorList>
    </citation>
    <scope>NUCLEOTIDE SEQUENCE [LARGE SCALE GENOMIC DNA]</scope>
    <source>
        <strain evidence="1 2">NBRC 105253</strain>
    </source>
</reference>
<gene>
    <name evidence="1" type="ORF">CHA01nite_31010</name>
</gene>
<dbReference type="AlphaFoldDB" id="A0A511YQ88"/>
<accession>A0A511YQ88</accession>
<comment type="caution">
    <text evidence="1">The sequence shown here is derived from an EMBL/GenBank/DDBJ whole genome shotgun (WGS) entry which is preliminary data.</text>
</comment>
<dbReference type="OrthoDB" id="6225685at2"/>
<name>A0A511YQ88_9FLAO</name>
<keyword evidence="2" id="KW-1185">Reference proteome</keyword>
<dbReference type="Proteomes" id="UP000321863">
    <property type="component" value="Unassembled WGS sequence"/>
</dbReference>
<evidence type="ECO:0000313" key="1">
    <source>
        <dbReference type="EMBL" id="GEN77361.1"/>
    </source>
</evidence>